<accession>A0A9W6DGV7</accession>
<dbReference type="PROSITE" id="PS51330">
    <property type="entry name" value="DHFR_2"/>
    <property type="match status" value="1"/>
</dbReference>
<dbReference type="Pfam" id="PF00186">
    <property type="entry name" value="DHFR_1"/>
    <property type="match status" value="1"/>
</dbReference>
<dbReference type="EMBL" id="BRLB01000012">
    <property type="protein sequence ID" value="GKX30932.1"/>
    <property type="molecule type" value="Genomic_DNA"/>
</dbReference>
<comment type="similarity">
    <text evidence="2">Belongs to the dihydrofolate reductase family.</text>
</comment>
<gene>
    <name evidence="8" type="primary">folA</name>
    <name evidence="8" type="ORF">SH1V18_34120</name>
</gene>
<dbReference type="InterPro" id="IPR001796">
    <property type="entry name" value="DHFR_dom"/>
</dbReference>
<dbReference type="InterPro" id="IPR012259">
    <property type="entry name" value="DHFR"/>
</dbReference>
<evidence type="ECO:0000256" key="4">
    <source>
        <dbReference type="ARBA" id="ARBA00022563"/>
    </source>
</evidence>
<dbReference type="GO" id="GO:0004146">
    <property type="term" value="F:dihydrofolate reductase activity"/>
    <property type="evidence" value="ECO:0007669"/>
    <property type="project" value="UniProtKB-EC"/>
</dbReference>
<proteinExistence type="inferred from homology"/>
<dbReference type="EC" id="1.5.1.3" evidence="3"/>
<dbReference type="CDD" id="cd00209">
    <property type="entry name" value="DHFR"/>
    <property type="match status" value="1"/>
</dbReference>
<dbReference type="Proteomes" id="UP001144256">
    <property type="component" value="Unassembled WGS sequence"/>
</dbReference>
<reference evidence="8" key="1">
    <citation type="submission" date="2022-06" db="EMBL/GenBank/DDBJ databases">
        <title>Vallitalea longa sp. nov., an anaerobic bacterium isolated from marine sediment.</title>
        <authorList>
            <person name="Hirano S."/>
            <person name="Terahara T."/>
            <person name="Mori K."/>
            <person name="Hamada M."/>
            <person name="Matsumoto R."/>
            <person name="Kobayashi T."/>
        </authorList>
    </citation>
    <scope>NUCLEOTIDE SEQUENCE</scope>
    <source>
        <strain evidence="8">SH18-1</strain>
    </source>
</reference>
<dbReference type="GO" id="GO:0046655">
    <property type="term" value="P:folic acid metabolic process"/>
    <property type="evidence" value="ECO:0007669"/>
    <property type="project" value="TreeGrafter"/>
</dbReference>
<evidence type="ECO:0000313" key="8">
    <source>
        <dbReference type="EMBL" id="GKX30932.1"/>
    </source>
</evidence>
<evidence type="ECO:0000256" key="5">
    <source>
        <dbReference type="ARBA" id="ARBA00022857"/>
    </source>
</evidence>
<evidence type="ECO:0000256" key="2">
    <source>
        <dbReference type="ARBA" id="ARBA00009539"/>
    </source>
</evidence>
<dbReference type="PANTHER" id="PTHR48069:SF3">
    <property type="entry name" value="DIHYDROFOLATE REDUCTASE"/>
    <property type="match status" value="1"/>
</dbReference>
<keyword evidence="4" id="KW-0554">One-carbon metabolism</keyword>
<dbReference type="GO" id="GO:0006730">
    <property type="term" value="P:one-carbon metabolic process"/>
    <property type="evidence" value="ECO:0007669"/>
    <property type="project" value="UniProtKB-KW"/>
</dbReference>
<evidence type="ECO:0000256" key="6">
    <source>
        <dbReference type="ARBA" id="ARBA00023002"/>
    </source>
</evidence>
<sequence>MNLIVAVDNNWAVGYKGGLLTYLPGDLPYFKEKTMNKVVVMGRKTLESLPKGKPLKGRKNVILTRDKNFSCENTVICHSKDEVIEYIRQFEAEDVLVIGGAEIYNLFMNSCKKAYVTRIYSELPADKYINNMDELENWGITWKSDINVHEGIEYQWTLYENREM</sequence>
<dbReference type="GO" id="GO:0046654">
    <property type="term" value="P:tetrahydrofolate biosynthetic process"/>
    <property type="evidence" value="ECO:0007669"/>
    <property type="project" value="InterPro"/>
</dbReference>
<evidence type="ECO:0000259" key="7">
    <source>
        <dbReference type="PROSITE" id="PS51330"/>
    </source>
</evidence>
<keyword evidence="6" id="KW-0560">Oxidoreductase</keyword>
<keyword evidence="9" id="KW-1185">Reference proteome</keyword>
<dbReference type="PRINTS" id="PR00070">
    <property type="entry name" value="DHFR"/>
</dbReference>
<organism evidence="8 9">
    <name type="scientific">Vallitalea longa</name>
    <dbReference type="NCBI Taxonomy" id="2936439"/>
    <lineage>
        <taxon>Bacteria</taxon>
        <taxon>Bacillati</taxon>
        <taxon>Bacillota</taxon>
        <taxon>Clostridia</taxon>
        <taxon>Lachnospirales</taxon>
        <taxon>Vallitaleaceae</taxon>
        <taxon>Vallitalea</taxon>
    </lineage>
</organism>
<dbReference type="SUPFAM" id="SSF53597">
    <property type="entry name" value="Dihydrofolate reductase-like"/>
    <property type="match status" value="1"/>
</dbReference>
<comment type="caution">
    <text evidence="8">The sequence shown here is derived from an EMBL/GenBank/DDBJ whole genome shotgun (WGS) entry which is preliminary data.</text>
</comment>
<evidence type="ECO:0000256" key="1">
    <source>
        <dbReference type="ARBA" id="ARBA00004903"/>
    </source>
</evidence>
<evidence type="ECO:0000256" key="3">
    <source>
        <dbReference type="ARBA" id="ARBA00012856"/>
    </source>
</evidence>
<keyword evidence="5" id="KW-0521">NADP</keyword>
<dbReference type="Gene3D" id="3.40.430.10">
    <property type="entry name" value="Dihydrofolate Reductase, subunit A"/>
    <property type="match status" value="1"/>
</dbReference>
<dbReference type="GO" id="GO:0046452">
    <property type="term" value="P:dihydrofolate metabolic process"/>
    <property type="evidence" value="ECO:0007669"/>
    <property type="project" value="TreeGrafter"/>
</dbReference>
<dbReference type="GO" id="GO:0050661">
    <property type="term" value="F:NADP binding"/>
    <property type="evidence" value="ECO:0007669"/>
    <property type="project" value="InterPro"/>
</dbReference>
<dbReference type="InterPro" id="IPR024072">
    <property type="entry name" value="DHFR-like_dom_sf"/>
</dbReference>
<protein>
    <recommendedName>
        <fullName evidence="3">dihydrofolate reductase</fullName>
        <ecNumber evidence="3">1.5.1.3</ecNumber>
    </recommendedName>
</protein>
<name>A0A9W6DGV7_9FIRM</name>
<dbReference type="RefSeq" id="WP_281817509.1">
    <property type="nucleotide sequence ID" value="NZ_BRLB01000012.1"/>
</dbReference>
<evidence type="ECO:0000313" key="9">
    <source>
        <dbReference type="Proteomes" id="UP001144256"/>
    </source>
</evidence>
<feature type="domain" description="DHFR" evidence="7">
    <location>
        <begin position="1"/>
        <end position="164"/>
    </location>
</feature>
<comment type="pathway">
    <text evidence="1">Cofactor biosynthesis; tetrahydrofolate biosynthesis; 5,6,7,8-tetrahydrofolate from 7,8-dihydrofolate: step 1/1.</text>
</comment>
<dbReference type="PANTHER" id="PTHR48069">
    <property type="entry name" value="DIHYDROFOLATE REDUCTASE"/>
    <property type="match status" value="1"/>
</dbReference>
<dbReference type="AlphaFoldDB" id="A0A9W6DGV7"/>